<dbReference type="SFLD" id="SFLDS00003">
    <property type="entry name" value="Haloacid_Dehalogenase"/>
    <property type="match status" value="1"/>
</dbReference>
<dbReference type="NCBIfam" id="TIGR01549">
    <property type="entry name" value="HAD-SF-IA-v1"/>
    <property type="match status" value="1"/>
</dbReference>
<dbReference type="GO" id="GO:0002161">
    <property type="term" value="F:aminoacyl-tRNA deacylase activity"/>
    <property type="evidence" value="ECO:0007669"/>
    <property type="project" value="InterPro"/>
</dbReference>
<sequence length="396" mass="43498">MLQAALFDLDGTLLKVNTSDFMKEYFKKIALAAAPVVEPGRFTRALLDSTNVMMTNRDPALTNAEVFWSDFRARLADCHEALEPRMDDFYASEFKGLARMAVASPLGRQVVQAALDRGLQIALATNPLFPRTAIYERMVWAGVADLAWELVTTYEEMHSCKPHPEYYQEIARRLGLSPEDCLMVGNDVEKDIAAAAAAGMRTYLVTDYMVNPGQEDYRKVADWYGTLDELAGWLAGADWEQVSLDGQALARVRRYLKEFDAGLAPLVLNKATGTVEEAARALGVEPGMIAKTLLFRAGDGYGLFVVAGDVRVSTKKVKELLGAKPSMATPEEVEKITGYRIGGVCPFALATEVPVYLDSSMQRFDVIYPAAGTAHSALPINFEKLKAITRGTVVEC</sequence>
<evidence type="ECO:0000313" key="3">
    <source>
        <dbReference type="Proteomes" id="UP000323166"/>
    </source>
</evidence>
<dbReference type="SFLD" id="SFLDG01129">
    <property type="entry name" value="C1.5:_HAD__Beta-PGM__Phosphata"/>
    <property type="match status" value="1"/>
</dbReference>
<feature type="domain" description="YbaK/aminoacyl-tRNA synthetase-associated" evidence="1">
    <location>
        <begin position="271"/>
        <end position="385"/>
    </location>
</feature>
<dbReference type="Proteomes" id="UP000323166">
    <property type="component" value="Unassembled WGS sequence"/>
</dbReference>
<proteinExistence type="predicted"/>
<dbReference type="InterPro" id="IPR006439">
    <property type="entry name" value="HAD-SF_hydro_IA"/>
</dbReference>
<organism evidence="2 3">
    <name type="scientific">Desulfallas thermosapovorans DSM 6562</name>
    <dbReference type="NCBI Taxonomy" id="1121431"/>
    <lineage>
        <taxon>Bacteria</taxon>
        <taxon>Bacillati</taxon>
        <taxon>Bacillota</taxon>
        <taxon>Clostridia</taxon>
        <taxon>Eubacteriales</taxon>
        <taxon>Desulfallaceae</taxon>
        <taxon>Desulfallas</taxon>
    </lineage>
</organism>
<comment type="caution">
    <text evidence="2">The sequence shown here is derived from an EMBL/GenBank/DDBJ whole genome shotgun (WGS) entry which is preliminary data.</text>
</comment>
<dbReference type="CDD" id="cd04333">
    <property type="entry name" value="ProX_deacylase"/>
    <property type="match status" value="1"/>
</dbReference>
<evidence type="ECO:0000313" key="2">
    <source>
        <dbReference type="EMBL" id="TYO93287.1"/>
    </source>
</evidence>
<name>A0A5S4ZN63_9FIRM</name>
<dbReference type="InterPro" id="IPR036754">
    <property type="entry name" value="YbaK/aa-tRNA-synt-asso_dom_sf"/>
</dbReference>
<keyword evidence="2" id="KW-0378">Hydrolase</keyword>
<dbReference type="SUPFAM" id="SSF55826">
    <property type="entry name" value="YbaK/ProRS associated domain"/>
    <property type="match status" value="1"/>
</dbReference>
<dbReference type="Pfam" id="PF00702">
    <property type="entry name" value="Hydrolase"/>
    <property type="match status" value="1"/>
</dbReference>
<dbReference type="NCBIfam" id="TIGR01509">
    <property type="entry name" value="HAD-SF-IA-v3"/>
    <property type="match status" value="1"/>
</dbReference>
<dbReference type="InterPro" id="IPR036412">
    <property type="entry name" value="HAD-like_sf"/>
</dbReference>
<protein>
    <submittedName>
        <fullName evidence="2">HAD superfamily hydrolase (TIGR01509 family)/HAD superfamily hydrolase (TIGR01549 family)</fullName>
    </submittedName>
</protein>
<dbReference type="PANTHER" id="PTHR30411:SF1">
    <property type="entry name" value="CYTOPLASMIC PROTEIN"/>
    <property type="match status" value="1"/>
</dbReference>
<dbReference type="Gene3D" id="3.40.50.1000">
    <property type="entry name" value="HAD superfamily/HAD-like"/>
    <property type="match status" value="1"/>
</dbReference>
<dbReference type="RefSeq" id="WP_166512662.1">
    <property type="nucleotide sequence ID" value="NZ_VNHM01000020.1"/>
</dbReference>
<reference evidence="2 3" key="1">
    <citation type="submission" date="2019-07" db="EMBL/GenBank/DDBJ databases">
        <title>Genomic Encyclopedia of Type Strains, Phase I: the one thousand microbial genomes (KMG-I) project.</title>
        <authorList>
            <person name="Kyrpides N."/>
        </authorList>
    </citation>
    <scope>NUCLEOTIDE SEQUENCE [LARGE SCALE GENOMIC DNA]</scope>
    <source>
        <strain evidence="2 3">DSM 6562</strain>
    </source>
</reference>
<dbReference type="EMBL" id="VNHM01000020">
    <property type="protein sequence ID" value="TYO93287.1"/>
    <property type="molecule type" value="Genomic_DNA"/>
</dbReference>
<dbReference type="Gene3D" id="3.90.960.10">
    <property type="entry name" value="YbaK/aminoacyl-tRNA synthetase-associated domain"/>
    <property type="match status" value="1"/>
</dbReference>
<dbReference type="InterPro" id="IPR007214">
    <property type="entry name" value="YbaK/aa-tRNA-synth-assoc-dom"/>
</dbReference>
<dbReference type="SUPFAM" id="SSF56784">
    <property type="entry name" value="HAD-like"/>
    <property type="match status" value="1"/>
</dbReference>
<evidence type="ECO:0000259" key="1">
    <source>
        <dbReference type="Pfam" id="PF04073"/>
    </source>
</evidence>
<dbReference type="AlphaFoldDB" id="A0A5S4ZN63"/>
<accession>A0A5S4ZN63</accession>
<dbReference type="PANTHER" id="PTHR30411">
    <property type="entry name" value="CYTOPLASMIC PROTEIN"/>
    <property type="match status" value="1"/>
</dbReference>
<keyword evidence="3" id="KW-1185">Reference proteome</keyword>
<dbReference type="PRINTS" id="PR00413">
    <property type="entry name" value="HADHALOGNASE"/>
</dbReference>
<dbReference type="InterPro" id="IPR023214">
    <property type="entry name" value="HAD_sf"/>
</dbReference>
<dbReference type="Pfam" id="PF04073">
    <property type="entry name" value="tRNA_edit"/>
    <property type="match status" value="1"/>
</dbReference>
<gene>
    <name evidence="2" type="ORF">LX24_02726</name>
</gene>